<feature type="region of interest" description="Disordered" evidence="1">
    <location>
        <begin position="145"/>
        <end position="200"/>
    </location>
</feature>
<evidence type="ECO:0000256" key="1">
    <source>
        <dbReference type="SAM" id="MobiDB-lite"/>
    </source>
</evidence>
<keyword evidence="2" id="KW-1133">Transmembrane helix</keyword>
<keyword evidence="2" id="KW-0812">Transmembrane</keyword>
<dbReference type="AlphaFoldDB" id="A0A6C0CPU8"/>
<organism evidence="3">
    <name type="scientific">viral metagenome</name>
    <dbReference type="NCBI Taxonomy" id="1070528"/>
    <lineage>
        <taxon>unclassified sequences</taxon>
        <taxon>metagenomes</taxon>
        <taxon>organismal metagenomes</taxon>
    </lineage>
</organism>
<feature type="compositionally biased region" description="Basic residues" evidence="1">
    <location>
        <begin position="156"/>
        <end position="166"/>
    </location>
</feature>
<evidence type="ECO:0000256" key="2">
    <source>
        <dbReference type="SAM" id="Phobius"/>
    </source>
</evidence>
<protein>
    <submittedName>
        <fullName evidence="3">Uncharacterized protein</fullName>
    </submittedName>
</protein>
<feature type="transmembrane region" description="Helical" evidence="2">
    <location>
        <begin position="74"/>
        <end position="95"/>
    </location>
</feature>
<keyword evidence="2" id="KW-0472">Membrane</keyword>
<evidence type="ECO:0000313" key="3">
    <source>
        <dbReference type="EMBL" id="QHT05475.1"/>
    </source>
</evidence>
<feature type="transmembrane region" description="Helical" evidence="2">
    <location>
        <begin position="107"/>
        <end position="128"/>
    </location>
</feature>
<dbReference type="EMBL" id="MN739454">
    <property type="protein sequence ID" value="QHT05475.1"/>
    <property type="molecule type" value="Genomic_DNA"/>
</dbReference>
<name>A0A6C0CPU8_9ZZZZ</name>
<reference evidence="3" key="1">
    <citation type="journal article" date="2020" name="Nature">
        <title>Giant virus diversity and host interactions through global metagenomics.</title>
        <authorList>
            <person name="Schulz F."/>
            <person name="Roux S."/>
            <person name="Paez-Espino D."/>
            <person name="Jungbluth S."/>
            <person name="Walsh D.A."/>
            <person name="Denef V.J."/>
            <person name="McMahon K.D."/>
            <person name="Konstantinidis K.T."/>
            <person name="Eloe-Fadrosh E.A."/>
            <person name="Kyrpides N.C."/>
            <person name="Woyke T."/>
        </authorList>
    </citation>
    <scope>NUCLEOTIDE SEQUENCE</scope>
    <source>
        <strain evidence="3">GVMAG-M-3300021375-17</strain>
    </source>
</reference>
<proteinExistence type="predicted"/>
<accession>A0A6C0CPU8</accession>
<sequence length="225" mass="24781">MNISETNILDPVGSKKTFFTHVFSTTEEGKAEILNASQYALLGIIPIVLLNKLIQKFIPEADPEKSSMEVLVEVILQILVMFIGIILIHRVITYIPTYSEFKYESLTLTNVVLAFMVIVLSIQTKLGLKVNILVDRVMELWNGPGARENMEGGSKQNKKNGNRHSPSRGDNYDNGQMDMFPPAPQVSSNQDVGPDIRGPVVPQVHYDVGPMSANSLLGGSFGSSF</sequence>